<name>A0A139I958_9PEZI</name>
<keyword evidence="3" id="KW-1185">Reference proteome</keyword>
<feature type="region of interest" description="Disordered" evidence="1">
    <location>
        <begin position="27"/>
        <end position="48"/>
    </location>
</feature>
<dbReference type="EMBL" id="LFZO01000214">
    <property type="protein sequence ID" value="KXT11226.1"/>
    <property type="molecule type" value="Genomic_DNA"/>
</dbReference>
<organism evidence="2 3">
    <name type="scientific">Pseudocercospora musae</name>
    <dbReference type="NCBI Taxonomy" id="113226"/>
    <lineage>
        <taxon>Eukaryota</taxon>
        <taxon>Fungi</taxon>
        <taxon>Dikarya</taxon>
        <taxon>Ascomycota</taxon>
        <taxon>Pezizomycotina</taxon>
        <taxon>Dothideomycetes</taxon>
        <taxon>Dothideomycetidae</taxon>
        <taxon>Mycosphaerellales</taxon>
        <taxon>Mycosphaerellaceae</taxon>
        <taxon>Pseudocercospora</taxon>
    </lineage>
</organism>
<dbReference type="OrthoDB" id="10468566at2759"/>
<dbReference type="AlphaFoldDB" id="A0A139I958"/>
<accession>A0A139I958</accession>
<comment type="caution">
    <text evidence="2">The sequence shown here is derived from an EMBL/GenBank/DDBJ whole genome shotgun (WGS) entry which is preliminary data.</text>
</comment>
<gene>
    <name evidence="2" type="ORF">AC579_5548</name>
</gene>
<evidence type="ECO:0000256" key="1">
    <source>
        <dbReference type="SAM" id="MobiDB-lite"/>
    </source>
</evidence>
<evidence type="ECO:0000313" key="2">
    <source>
        <dbReference type="EMBL" id="KXT11226.1"/>
    </source>
</evidence>
<dbReference type="Proteomes" id="UP000073492">
    <property type="component" value="Unassembled WGS sequence"/>
</dbReference>
<evidence type="ECO:0000313" key="3">
    <source>
        <dbReference type="Proteomes" id="UP000073492"/>
    </source>
</evidence>
<feature type="compositionally biased region" description="Polar residues" evidence="1">
    <location>
        <begin position="34"/>
        <end position="47"/>
    </location>
</feature>
<protein>
    <submittedName>
        <fullName evidence="2">Uncharacterized protein</fullName>
    </submittedName>
</protein>
<reference evidence="2 3" key="1">
    <citation type="submission" date="2015-07" db="EMBL/GenBank/DDBJ databases">
        <title>Comparative genomics of the Sigatoka disease complex on banana suggests a link between parallel evolutionary changes in Pseudocercospora fijiensis and Pseudocercospora eumusae and increased virulence on the banana host.</title>
        <authorList>
            <person name="Chang T.-C."/>
            <person name="Salvucci A."/>
            <person name="Crous P.W."/>
            <person name="Stergiopoulos I."/>
        </authorList>
    </citation>
    <scope>NUCLEOTIDE SEQUENCE [LARGE SCALE GENOMIC DNA]</scope>
    <source>
        <strain evidence="2 3">CBS 116634</strain>
    </source>
</reference>
<proteinExistence type="predicted"/>
<sequence>MCKMTHGPLPISAAFLLCHSHDPNSTSEDKLQKISHQTQHKQSSSCPPSAATKVFSTFELLEPILLCASAPESCKSMQLLLSAQQVCKSAYDTIKISKPLQQRLWSSLPGLRGAVNPLFANSSNKAPFLITGGVFSDAKSVTVHLANISKAEGRESWRNMVVLSDVEVYSVWMRGGGRMVMFHPKFGKASMTGEELLMECERLGLPVTQ</sequence>